<keyword evidence="2" id="KW-1185">Reference proteome</keyword>
<dbReference type="AlphaFoldDB" id="A0A5B0NXF0"/>
<organism evidence="1 2">
    <name type="scientific">Puccinia graminis f. sp. tritici</name>
    <dbReference type="NCBI Taxonomy" id="56615"/>
    <lineage>
        <taxon>Eukaryota</taxon>
        <taxon>Fungi</taxon>
        <taxon>Dikarya</taxon>
        <taxon>Basidiomycota</taxon>
        <taxon>Pucciniomycotina</taxon>
        <taxon>Pucciniomycetes</taxon>
        <taxon>Pucciniales</taxon>
        <taxon>Pucciniaceae</taxon>
        <taxon>Puccinia</taxon>
    </lineage>
</organism>
<dbReference type="Proteomes" id="UP000324748">
    <property type="component" value="Unassembled WGS sequence"/>
</dbReference>
<sequence>MSPTRWKQKRNEMHGSAEGFETLAFPVRDSHTFYIRTDPFRGAKSATTCQGSLPNWNSKLGQTAFDHHNQ</sequence>
<evidence type="ECO:0000313" key="2">
    <source>
        <dbReference type="Proteomes" id="UP000324748"/>
    </source>
</evidence>
<dbReference type="EMBL" id="VSWC01000079">
    <property type="protein sequence ID" value="KAA1093997.1"/>
    <property type="molecule type" value="Genomic_DNA"/>
</dbReference>
<accession>A0A5B0NXF0</accession>
<name>A0A5B0NXF0_PUCGR</name>
<protein>
    <submittedName>
        <fullName evidence="1">Uncharacterized protein</fullName>
    </submittedName>
</protein>
<gene>
    <name evidence="1" type="ORF">PGT21_005602</name>
</gene>
<comment type="caution">
    <text evidence="1">The sequence shown here is derived from an EMBL/GenBank/DDBJ whole genome shotgun (WGS) entry which is preliminary data.</text>
</comment>
<proteinExistence type="predicted"/>
<evidence type="ECO:0000313" key="1">
    <source>
        <dbReference type="EMBL" id="KAA1093997.1"/>
    </source>
</evidence>
<reference evidence="1 2" key="1">
    <citation type="submission" date="2019-05" db="EMBL/GenBank/DDBJ databases">
        <title>Emergence of the Ug99 lineage of the wheat stem rust pathogen through somatic hybridization.</title>
        <authorList>
            <person name="Li F."/>
            <person name="Upadhyaya N.M."/>
            <person name="Sperschneider J."/>
            <person name="Matny O."/>
            <person name="Nguyen-Phuc H."/>
            <person name="Mago R."/>
            <person name="Raley C."/>
            <person name="Miller M.E."/>
            <person name="Silverstein K.A.T."/>
            <person name="Henningsen E."/>
            <person name="Hirsch C.D."/>
            <person name="Visser B."/>
            <person name="Pretorius Z.A."/>
            <person name="Steffenson B.J."/>
            <person name="Schwessinger B."/>
            <person name="Dodds P.N."/>
            <person name="Figueroa M."/>
        </authorList>
    </citation>
    <scope>NUCLEOTIDE SEQUENCE [LARGE SCALE GENOMIC DNA]</scope>
    <source>
        <strain evidence="1">21-0</strain>
    </source>
</reference>